<dbReference type="AlphaFoldDB" id="A0A7N0UBA6"/>
<evidence type="ECO:0000256" key="4">
    <source>
        <dbReference type="ARBA" id="ARBA00023015"/>
    </source>
</evidence>
<dbReference type="SUPFAM" id="SSF57716">
    <property type="entry name" value="Glucocorticoid receptor-like (DNA-binding domain)"/>
    <property type="match status" value="1"/>
</dbReference>
<dbReference type="Pfam" id="PF00320">
    <property type="entry name" value="GATA"/>
    <property type="match status" value="1"/>
</dbReference>
<dbReference type="SMART" id="SM00401">
    <property type="entry name" value="ZnF_GATA"/>
    <property type="match status" value="1"/>
</dbReference>
<keyword evidence="3" id="KW-0862">Zinc</keyword>
<dbReference type="InterPro" id="IPR013088">
    <property type="entry name" value="Znf_NHR/GATA"/>
</dbReference>
<dbReference type="PANTHER" id="PTHR46813">
    <property type="entry name" value="GATA TRANSCRIPTION FACTOR 18"/>
    <property type="match status" value="1"/>
</dbReference>
<keyword evidence="12" id="KW-1185">Reference proteome</keyword>
<evidence type="ECO:0000256" key="8">
    <source>
        <dbReference type="PROSITE-ProRule" id="PRU00094"/>
    </source>
</evidence>
<keyword evidence="6" id="KW-0804">Transcription</keyword>
<protein>
    <recommendedName>
        <fullName evidence="10">GATA-type domain-containing protein</fullName>
    </recommendedName>
</protein>
<dbReference type="GO" id="GO:0008270">
    <property type="term" value="F:zinc ion binding"/>
    <property type="evidence" value="ECO:0007669"/>
    <property type="project" value="UniProtKB-KW"/>
</dbReference>
<dbReference type="InterPro" id="IPR000679">
    <property type="entry name" value="Znf_GATA"/>
</dbReference>
<evidence type="ECO:0000256" key="9">
    <source>
        <dbReference type="SAM" id="MobiDB-lite"/>
    </source>
</evidence>
<organism evidence="11 12">
    <name type="scientific">Kalanchoe fedtschenkoi</name>
    <name type="common">Lavender scallops</name>
    <name type="synonym">South American air plant</name>
    <dbReference type="NCBI Taxonomy" id="63787"/>
    <lineage>
        <taxon>Eukaryota</taxon>
        <taxon>Viridiplantae</taxon>
        <taxon>Streptophyta</taxon>
        <taxon>Embryophyta</taxon>
        <taxon>Tracheophyta</taxon>
        <taxon>Spermatophyta</taxon>
        <taxon>Magnoliopsida</taxon>
        <taxon>eudicotyledons</taxon>
        <taxon>Gunneridae</taxon>
        <taxon>Pentapetalae</taxon>
        <taxon>Saxifragales</taxon>
        <taxon>Crassulaceae</taxon>
        <taxon>Kalanchoe</taxon>
    </lineage>
</organism>
<sequence>MMHNNMYYSQSNGGQQPCYDYDYYCSADPYSYHGFDSTSSSTSSHVDCTLSLGTPSTRSEAGGEQTKKQSSRRGGSRVSNFCRDLLQQTTSSSSKHSAAQNGTNSYSKSGRVSGGGRDPLVARRCANCDATSTPLWRNGPKGPKSLCNACGIRYKKEERRASAAASNGSGASAMESQYASSEHYYSNQSYTHHHQSQKMNCLFPAGANEYHRYVDADEDGGHYEHSGNGGVSFLPWMLNVADRPSLVHDFT</sequence>
<reference evidence="11" key="1">
    <citation type="submission" date="2021-01" db="UniProtKB">
        <authorList>
            <consortium name="EnsemblPlants"/>
        </authorList>
    </citation>
    <scope>IDENTIFICATION</scope>
</reference>
<dbReference type="Gene3D" id="3.30.50.10">
    <property type="entry name" value="Erythroid Transcription Factor GATA-1, subunit A"/>
    <property type="match status" value="1"/>
</dbReference>
<dbReference type="Proteomes" id="UP000594263">
    <property type="component" value="Unplaced"/>
</dbReference>
<proteinExistence type="inferred from homology"/>
<feature type="region of interest" description="Disordered" evidence="9">
    <location>
        <begin position="41"/>
        <end position="115"/>
    </location>
</feature>
<evidence type="ECO:0000256" key="2">
    <source>
        <dbReference type="ARBA" id="ARBA00022771"/>
    </source>
</evidence>
<dbReference type="PROSITE" id="PS00344">
    <property type="entry name" value="GATA_ZN_FINGER_1"/>
    <property type="match status" value="1"/>
</dbReference>
<feature type="domain" description="GATA-type" evidence="10">
    <location>
        <begin position="119"/>
        <end position="155"/>
    </location>
</feature>
<feature type="compositionally biased region" description="Polar residues" evidence="9">
    <location>
        <begin position="86"/>
        <end position="110"/>
    </location>
</feature>
<evidence type="ECO:0000256" key="3">
    <source>
        <dbReference type="ARBA" id="ARBA00022833"/>
    </source>
</evidence>
<dbReference type="PROSITE" id="PS50114">
    <property type="entry name" value="GATA_ZN_FINGER_2"/>
    <property type="match status" value="1"/>
</dbReference>
<keyword evidence="2 8" id="KW-0863">Zinc-finger</keyword>
<dbReference type="GO" id="GO:0006355">
    <property type="term" value="P:regulation of DNA-templated transcription"/>
    <property type="evidence" value="ECO:0007669"/>
    <property type="project" value="InterPro"/>
</dbReference>
<keyword evidence="5" id="KW-0238">DNA-binding</keyword>
<accession>A0A7N0UBA6</accession>
<evidence type="ECO:0000256" key="5">
    <source>
        <dbReference type="ARBA" id="ARBA00023125"/>
    </source>
</evidence>
<dbReference type="GO" id="GO:0043565">
    <property type="term" value="F:sequence-specific DNA binding"/>
    <property type="evidence" value="ECO:0007669"/>
    <property type="project" value="InterPro"/>
</dbReference>
<dbReference type="EnsemblPlants" id="Kaladp0060s0073.1.v1.1">
    <property type="protein sequence ID" value="Kaladp0060s0073.1.v1.1"/>
    <property type="gene ID" value="Kaladp0060s0073.v1.1"/>
</dbReference>
<comment type="similarity">
    <text evidence="7">Belongs to the type IV zinc-finger family. Class B subfamily.</text>
</comment>
<evidence type="ECO:0000256" key="7">
    <source>
        <dbReference type="ARBA" id="ARBA00024019"/>
    </source>
</evidence>
<keyword evidence="4" id="KW-0805">Transcription regulation</keyword>
<dbReference type="CDD" id="cd00202">
    <property type="entry name" value="ZnF_GATA"/>
    <property type="match status" value="1"/>
</dbReference>
<evidence type="ECO:0000313" key="11">
    <source>
        <dbReference type="EnsemblPlants" id="Kaladp0060s0073.1.v1.1"/>
    </source>
</evidence>
<dbReference type="Gramene" id="Kaladp0060s0073.1.v1.1">
    <property type="protein sequence ID" value="Kaladp0060s0073.1.v1.1"/>
    <property type="gene ID" value="Kaladp0060s0073.v1.1"/>
</dbReference>
<name>A0A7N0UBA6_KALFE</name>
<evidence type="ECO:0000256" key="1">
    <source>
        <dbReference type="ARBA" id="ARBA00022723"/>
    </source>
</evidence>
<evidence type="ECO:0000259" key="10">
    <source>
        <dbReference type="PROSITE" id="PS50114"/>
    </source>
</evidence>
<dbReference type="OMA" id="ENDGVHH"/>
<keyword evidence="1" id="KW-0479">Metal-binding</keyword>
<evidence type="ECO:0000313" key="12">
    <source>
        <dbReference type="Proteomes" id="UP000594263"/>
    </source>
</evidence>
<dbReference type="PANTHER" id="PTHR46813:SF16">
    <property type="entry name" value="GATA TRANSCRIPTION FACTOR 18"/>
    <property type="match status" value="1"/>
</dbReference>
<evidence type="ECO:0000256" key="6">
    <source>
        <dbReference type="ARBA" id="ARBA00023163"/>
    </source>
</evidence>